<dbReference type="InterPro" id="IPR029068">
    <property type="entry name" value="Glyas_Bleomycin-R_OHBP_Dase"/>
</dbReference>
<evidence type="ECO:0000313" key="3">
    <source>
        <dbReference type="Proteomes" id="UP001235840"/>
    </source>
</evidence>
<gene>
    <name evidence="2" type="ORF">J2S11_001909</name>
</gene>
<dbReference type="InterPro" id="IPR028973">
    <property type="entry name" value="PhnB-like"/>
</dbReference>
<dbReference type="SUPFAM" id="SSF54593">
    <property type="entry name" value="Glyoxalase/Bleomycin resistance protein/Dihydroxybiphenyl dioxygenase"/>
    <property type="match status" value="1"/>
</dbReference>
<dbReference type="Gene3D" id="3.10.180.10">
    <property type="entry name" value="2,3-Dihydroxybiphenyl 1,2-Dioxygenase, domain 1"/>
    <property type="match status" value="1"/>
</dbReference>
<dbReference type="EMBL" id="JAUSTY010000006">
    <property type="protein sequence ID" value="MDQ0166008.1"/>
    <property type="molecule type" value="Genomic_DNA"/>
</dbReference>
<dbReference type="Proteomes" id="UP001235840">
    <property type="component" value="Unassembled WGS sequence"/>
</dbReference>
<organism evidence="2 3">
    <name type="scientific">Caldalkalibacillus horti</name>
    <dbReference type="NCBI Taxonomy" id="77523"/>
    <lineage>
        <taxon>Bacteria</taxon>
        <taxon>Bacillati</taxon>
        <taxon>Bacillota</taxon>
        <taxon>Bacilli</taxon>
        <taxon>Bacillales</taxon>
        <taxon>Bacillaceae</taxon>
        <taxon>Caldalkalibacillus</taxon>
    </lineage>
</organism>
<dbReference type="PANTHER" id="PTHR33990">
    <property type="entry name" value="PROTEIN YJDN-RELATED"/>
    <property type="match status" value="1"/>
</dbReference>
<name>A0ABT9VYF2_9BACI</name>
<proteinExistence type="predicted"/>
<dbReference type="CDD" id="cd06588">
    <property type="entry name" value="PhnB_like"/>
    <property type="match status" value="1"/>
</dbReference>
<dbReference type="PANTHER" id="PTHR33990:SF1">
    <property type="entry name" value="PROTEIN YJDN"/>
    <property type="match status" value="1"/>
</dbReference>
<evidence type="ECO:0000259" key="1">
    <source>
        <dbReference type="Pfam" id="PF06983"/>
    </source>
</evidence>
<dbReference type="RefSeq" id="WP_307393860.1">
    <property type="nucleotide sequence ID" value="NZ_BAAADK010000032.1"/>
</dbReference>
<accession>A0ABT9VYF2</accession>
<dbReference type="Pfam" id="PF06983">
    <property type="entry name" value="3-dmu-9_3-mt"/>
    <property type="match status" value="1"/>
</dbReference>
<keyword evidence="3" id="KW-1185">Reference proteome</keyword>
<sequence>MSVDIYLNFKGNCRQAVKFYAEVFGTEQPKIMTFGEVPPNPEYPLPEEVKDWVMHTRLNVYGRNMMFSDVFPNMPFVEGNNFSLSLVLDSEDEIKALFDKLKEGGNVQMELQETFWSKLYGSLTDKFGIQWQFNLGMGEW</sequence>
<comment type="caution">
    <text evidence="2">The sequence shown here is derived from an EMBL/GenBank/DDBJ whole genome shotgun (WGS) entry which is preliminary data.</text>
</comment>
<feature type="domain" description="PhnB-like" evidence="1">
    <location>
        <begin position="5"/>
        <end position="132"/>
    </location>
</feature>
<evidence type="ECO:0000313" key="2">
    <source>
        <dbReference type="EMBL" id="MDQ0166008.1"/>
    </source>
</evidence>
<reference evidence="2 3" key="1">
    <citation type="submission" date="2023-07" db="EMBL/GenBank/DDBJ databases">
        <title>Genomic Encyclopedia of Type Strains, Phase IV (KMG-IV): sequencing the most valuable type-strain genomes for metagenomic binning, comparative biology and taxonomic classification.</title>
        <authorList>
            <person name="Goeker M."/>
        </authorList>
    </citation>
    <scope>NUCLEOTIDE SEQUENCE [LARGE SCALE GENOMIC DNA]</scope>
    <source>
        <strain evidence="2 3">DSM 12751</strain>
    </source>
</reference>
<protein>
    <submittedName>
        <fullName evidence="2">PhnB protein</fullName>
    </submittedName>
</protein>